<sequence length="150" mass="17025">MLEIDENLVKKLIQNQFPKWGCLSIRPVEKSGHDNRTFYLGDKMTIRLPSGKEYASQVEKELFWLPKLKKYLSLPIPIPLAKGKPTDLNQFAVDLAGFLSELQAINTSNGPRPGKHNFYRGGDLSVYHEETQTTLKKLKSALPTDKLNNI</sequence>
<dbReference type="OrthoDB" id="8300194at2759"/>
<name>A0A9N8VTN0_9GLOM</name>
<reference evidence="1" key="1">
    <citation type="submission" date="2021-06" db="EMBL/GenBank/DDBJ databases">
        <authorList>
            <person name="Kallberg Y."/>
            <person name="Tangrot J."/>
            <person name="Rosling A."/>
        </authorList>
    </citation>
    <scope>NUCLEOTIDE SEQUENCE</scope>
    <source>
        <strain evidence="1">FL130A</strain>
    </source>
</reference>
<dbReference type="AlphaFoldDB" id="A0A9N8VTN0"/>
<evidence type="ECO:0000313" key="2">
    <source>
        <dbReference type="Proteomes" id="UP000789508"/>
    </source>
</evidence>
<organism evidence="1 2">
    <name type="scientific">Ambispora leptoticha</name>
    <dbReference type="NCBI Taxonomy" id="144679"/>
    <lineage>
        <taxon>Eukaryota</taxon>
        <taxon>Fungi</taxon>
        <taxon>Fungi incertae sedis</taxon>
        <taxon>Mucoromycota</taxon>
        <taxon>Glomeromycotina</taxon>
        <taxon>Glomeromycetes</taxon>
        <taxon>Archaeosporales</taxon>
        <taxon>Ambisporaceae</taxon>
        <taxon>Ambispora</taxon>
    </lineage>
</organism>
<accession>A0A9N8VTN0</accession>
<dbReference type="Gene3D" id="3.30.200.20">
    <property type="entry name" value="Phosphorylase Kinase, domain 1"/>
    <property type="match status" value="1"/>
</dbReference>
<keyword evidence="2" id="KW-1185">Reference proteome</keyword>
<dbReference type="InterPro" id="IPR011009">
    <property type="entry name" value="Kinase-like_dom_sf"/>
</dbReference>
<evidence type="ECO:0000313" key="1">
    <source>
        <dbReference type="EMBL" id="CAG8463939.1"/>
    </source>
</evidence>
<protein>
    <submittedName>
        <fullName evidence="1">1067_t:CDS:1</fullName>
    </submittedName>
</protein>
<gene>
    <name evidence="1" type="ORF">ALEPTO_LOCUS1681</name>
</gene>
<dbReference type="SUPFAM" id="SSF56112">
    <property type="entry name" value="Protein kinase-like (PK-like)"/>
    <property type="match status" value="1"/>
</dbReference>
<dbReference type="Proteomes" id="UP000789508">
    <property type="component" value="Unassembled WGS sequence"/>
</dbReference>
<comment type="caution">
    <text evidence="1">The sequence shown here is derived from an EMBL/GenBank/DDBJ whole genome shotgun (WGS) entry which is preliminary data.</text>
</comment>
<proteinExistence type="predicted"/>
<dbReference type="EMBL" id="CAJVPS010000199">
    <property type="protein sequence ID" value="CAG8463939.1"/>
    <property type="molecule type" value="Genomic_DNA"/>
</dbReference>